<dbReference type="InterPro" id="IPR038729">
    <property type="entry name" value="Rad50/SbcC_AAA"/>
</dbReference>
<dbReference type="PANTHER" id="PTHR32114:SF2">
    <property type="entry name" value="ABC TRANSPORTER ABCH.3"/>
    <property type="match status" value="1"/>
</dbReference>
<accession>A0A081NHC7</accession>
<dbReference type="InterPro" id="IPR027417">
    <property type="entry name" value="P-loop_NTPase"/>
</dbReference>
<dbReference type="OrthoDB" id="9795626at2"/>
<dbReference type="Proteomes" id="UP000028073">
    <property type="component" value="Unassembled WGS sequence"/>
</dbReference>
<evidence type="ECO:0000259" key="2">
    <source>
        <dbReference type="Pfam" id="PF13476"/>
    </source>
</evidence>
<keyword evidence="1" id="KW-0175">Coiled coil</keyword>
<organism evidence="3 4">
    <name type="scientific">Endozoicomonas numazuensis</name>
    <dbReference type="NCBI Taxonomy" id="1137799"/>
    <lineage>
        <taxon>Bacteria</taxon>
        <taxon>Pseudomonadati</taxon>
        <taxon>Pseudomonadota</taxon>
        <taxon>Gammaproteobacteria</taxon>
        <taxon>Oceanospirillales</taxon>
        <taxon>Endozoicomonadaceae</taxon>
        <taxon>Endozoicomonas</taxon>
    </lineage>
</organism>
<dbReference type="EMBL" id="JOKH01000002">
    <property type="protein sequence ID" value="KEQ17850.1"/>
    <property type="molecule type" value="Genomic_DNA"/>
</dbReference>
<feature type="domain" description="Rad50/SbcC-type AAA" evidence="2">
    <location>
        <begin position="6"/>
        <end position="249"/>
    </location>
</feature>
<dbReference type="STRING" id="1137799.GZ78_09355"/>
<dbReference type="GO" id="GO:0016887">
    <property type="term" value="F:ATP hydrolysis activity"/>
    <property type="evidence" value="ECO:0007669"/>
    <property type="project" value="InterPro"/>
</dbReference>
<evidence type="ECO:0000313" key="4">
    <source>
        <dbReference type="Proteomes" id="UP000028073"/>
    </source>
</evidence>
<feature type="coiled-coil region" evidence="1">
    <location>
        <begin position="184"/>
        <end position="231"/>
    </location>
</feature>
<evidence type="ECO:0000256" key="1">
    <source>
        <dbReference type="SAM" id="Coils"/>
    </source>
</evidence>
<proteinExistence type="predicted"/>
<dbReference type="InterPro" id="IPR017599">
    <property type="entry name" value="DNA_S_DndD"/>
</dbReference>
<dbReference type="eggNOG" id="COG0419">
    <property type="taxonomic scope" value="Bacteria"/>
</dbReference>
<gene>
    <name evidence="3" type="ORF">GZ78_09355</name>
</gene>
<dbReference type="NCBIfam" id="TIGR03185">
    <property type="entry name" value="DNA_S_dndD"/>
    <property type="match status" value="1"/>
</dbReference>
<name>A0A081NHC7_9GAMM</name>
<dbReference type="PANTHER" id="PTHR32114">
    <property type="entry name" value="ABC TRANSPORTER ABCH.3"/>
    <property type="match status" value="1"/>
</dbReference>
<dbReference type="AlphaFoldDB" id="A0A081NHC7"/>
<dbReference type="RefSeq" id="WP_034834761.1">
    <property type="nucleotide sequence ID" value="NZ_JOKH01000002.1"/>
</dbReference>
<comment type="caution">
    <text evidence="3">The sequence shown here is derived from an EMBL/GenBank/DDBJ whole genome shotgun (WGS) entry which is preliminary data.</text>
</comment>
<evidence type="ECO:0000313" key="3">
    <source>
        <dbReference type="EMBL" id="KEQ17850.1"/>
    </source>
</evidence>
<sequence length="653" mass="74433">MLLDELNIENFGIYKGSDHSIFFTPRGEKNIILIGGLNGGGKTTLLDALQLVLYGKHAKTSNRGRMAYEDYLKETINRHSRHKSAMLELFFYHHNEGKRDRYQVKRSWSVRGKSVKENLLVCKNGVEEPLLSEQWDEYVNEFIPSNISGLFFFDGEKIESLADARKSAGLIKTGIHALLGLDVVDNLSRDLNALKNRRKIKQQTAEVQAQIQQLETRKKELKKELLPLNEQRTLLKEKLKQAEGELNEAWLDFRREGGELYKLKKALEEEQNAVEKEFEKHKKEMRKHAEGAAPLLLVKDLIYKAKEQAIKEEEGAVAKAVVESLSVRDSKLLQLLEAAGAGQEAIASARQFVEKDESDRLKQIPEKIYLNVSPEAFSDLNDEFFSSVQSQGKELKQGYDEFREKIGQISGKLGAVPAQHIIAGIQHRIEESKTAVEKLNIELNLVTQQVQEREEAINHQDAQISKKLTDSADKGFDIERQLKVLEQADNVRDVLTEFRSLLINEDISRLEQKILESFQSLIRKDDLIDKIDIDTDTFKLTLLGKDQHPIKPSRLSAGERQLLAISILWGLAKASGRPLPAIIDTPLGRLDSKHRNHLIENYFPNASHQVILLSTDQEIDQQYCKGLEPYISAKYKIEYQEDIKSSVIKEGYF</sequence>
<keyword evidence="4" id="KW-1185">Reference proteome</keyword>
<feature type="coiled-coil region" evidence="1">
    <location>
        <begin position="260"/>
        <end position="287"/>
    </location>
</feature>
<reference evidence="3 4" key="1">
    <citation type="submission" date="2014-06" db="EMBL/GenBank/DDBJ databases">
        <title>Whole Genome Sequences of Three Symbiotic Endozoicomonas Bacteria.</title>
        <authorList>
            <person name="Neave M.J."/>
            <person name="Apprill A."/>
            <person name="Voolstra C.R."/>
        </authorList>
    </citation>
    <scope>NUCLEOTIDE SEQUENCE [LARGE SCALE GENOMIC DNA]</scope>
    <source>
        <strain evidence="3 4">DSM 25634</strain>
    </source>
</reference>
<feature type="coiled-coil region" evidence="1">
    <location>
        <begin position="422"/>
        <end position="456"/>
    </location>
</feature>
<dbReference type="SUPFAM" id="SSF52540">
    <property type="entry name" value="P-loop containing nucleoside triphosphate hydrolases"/>
    <property type="match status" value="1"/>
</dbReference>
<dbReference type="GO" id="GO:0006302">
    <property type="term" value="P:double-strand break repair"/>
    <property type="evidence" value="ECO:0007669"/>
    <property type="project" value="InterPro"/>
</dbReference>
<dbReference type="Pfam" id="PF13476">
    <property type="entry name" value="AAA_23"/>
    <property type="match status" value="1"/>
</dbReference>
<protein>
    <recommendedName>
        <fullName evidence="2">Rad50/SbcC-type AAA domain-containing protein</fullName>
    </recommendedName>
</protein>
<dbReference type="Gene3D" id="3.40.50.300">
    <property type="entry name" value="P-loop containing nucleotide triphosphate hydrolases"/>
    <property type="match status" value="2"/>
</dbReference>